<feature type="transmembrane region" description="Helical" evidence="1">
    <location>
        <begin position="15"/>
        <end position="37"/>
    </location>
</feature>
<dbReference type="EMBL" id="VFMM01000004">
    <property type="protein sequence ID" value="TQJ00199.1"/>
    <property type="molecule type" value="Genomic_DNA"/>
</dbReference>
<keyword evidence="1" id="KW-0472">Membrane</keyword>
<evidence type="ECO:0000256" key="1">
    <source>
        <dbReference type="SAM" id="Phobius"/>
    </source>
</evidence>
<feature type="transmembrane region" description="Helical" evidence="1">
    <location>
        <begin position="101"/>
        <end position="122"/>
    </location>
</feature>
<evidence type="ECO:0000313" key="2">
    <source>
        <dbReference type="EMBL" id="TQJ00199.1"/>
    </source>
</evidence>
<reference evidence="2 3" key="1">
    <citation type="submission" date="2019-06" db="EMBL/GenBank/DDBJ databases">
        <title>Sequencing the genomes of 1000 actinobacteria strains.</title>
        <authorList>
            <person name="Klenk H.-P."/>
        </authorList>
    </citation>
    <scope>NUCLEOTIDE SEQUENCE [LARGE SCALE GENOMIC DNA]</scope>
    <source>
        <strain evidence="2 3">DSM 17305</strain>
    </source>
</reference>
<accession>A0A542DAU7</accession>
<dbReference type="RefSeq" id="WP_141862761.1">
    <property type="nucleotide sequence ID" value="NZ_BAAAKA010000015.1"/>
</dbReference>
<keyword evidence="1" id="KW-0812">Transmembrane</keyword>
<feature type="transmembrane region" description="Helical" evidence="1">
    <location>
        <begin position="74"/>
        <end position="95"/>
    </location>
</feature>
<feature type="transmembrane region" description="Helical" evidence="1">
    <location>
        <begin position="43"/>
        <end position="62"/>
    </location>
</feature>
<name>A0A542DAU7_9ACTN</name>
<keyword evidence="1" id="KW-1133">Transmembrane helix</keyword>
<dbReference type="OrthoDB" id="4964600at2"/>
<dbReference type="AlphaFoldDB" id="A0A542DAU7"/>
<sequence length="181" mass="18653">MNTTATAVRSTPRPLGWTTVVGGLGVTAAGIVAAVDASVADSVWFGFAGASVLLSTAGVVGLHRAASDVPVARTALGAAAVTMTLFGLAHFYAVVDQDRAIPFFSAFMLLSALGLVVAGVALVRARRWRPTVRALPLVTGLWPLTIPIGLAIGDVPHFLAIAIWGLCWTAIGRILLAGDLR</sequence>
<feature type="transmembrane region" description="Helical" evidence="1">
    <location>
        <begin position="158"/>
        <end position="176"/>
    </location>
</feature>
<organism evidence="2 3">
    <name type="scientific">Kribbella jejuensis</name>
    <dbReference type="NCBI Taxonomy" id="236068"/>
    <lineage>
        <taxon>Bacteria</taxon>
        <taxon>Bacillati</taxon>
        <taxon>Actinomycetota</taxon>
        <taxon>Actinomycetes</taxon>
        <taxon>Propionibacteriales</taxon>
        <taxon>Kribbellaceae</taxon>
        <taxon>Kribbella</taxon>
    </lineage>
</organism>
<keyword evidence="3" id="KW-1185">Reference proteome</keyword>
<proteinExistence type="predicted"/>
<evidence type="ECO:0000313" key="3">
    <source>
        <dbReference type="Proteomes" id="UP000316298"/>
    </source>
</evidence>
<gene>
    <name evidence="2" type="ORF">FB475_7192</name>
</gene>
<protein>
    <submittedName>
        <fullName evidence="2">Uncharacterized protein</fullName>
    </submittedName>
</protein>
<feature type="transmembrane region" description="Helical" evidence="1">
    <location>
        <begin position="134"/>
        <end position="152"/>
    </location>
</feature>
<comment type="caution">
    <text evidence="2">The sequence shown here is derived from an EMBL/GenBank/DDBJ whole genome shotgun (WGS) entry which is preliminary data.</text>
</comment>
<dbReference type="Proteomes" id="UP000316298">
    <property type="component" value="Unassembled WGS sequence"/>
</dbReference>